<proteinExistence type="predicted"/>
<reference evidence="2" key="1">
    <citation type="journal article" date="2011" name="Nature">
        <title>Genome sequence and analysis of the tuber crop potato.</title>
        <authorList>
            <consortium name="The Potato Genome Sequencing Consortium"/>
        </authorList>
    </citation>
    <scope>NUCLEOTIDE SEQUENCE [LARGE SCALE GENOMIC DNA]</scope>
    <source>
        <strain evidence="2">cv. DM1-3 516 R44</strain>
    </source>
</reference>
<dbReference type="Gramene" id="PGSC0003DMT400073280">
    <property type="protein sequence ID" value="PGSC0003DMT400073280"/>
    <property type="gene ID" value="PGSC0003DMG400028474"/>
</dbReference>
<evidence type="ECO:0000313" key="1">
    <source>
        <dbReference type="EnsemblPlants" id="PGSC0003DMT400073280"/>
    </source>
</evidence>
<protein>
    <submittedName>
        <fullName evidence="1">Uncharacterized protein</fullName>
    </submittedName>
</protein>
<sequence length="86" mass="9530">MISSQVQGPGPLQSMNTRPVVKVLNSCKSCSCQKVGEVAEYFTNQNGRSCLYIGQWLFMVDIFNTQTTNSLFIQKEIFQASKTAGT</sequence>
<evidence type="ECO:0000313" key="2">
    <source>
        <dbReference type="Proteomes" id="UP000011115"/>
    </source>
</evidence>
<reference evidence="1" key="2">
    <citation type="submission" date="2015-06" db="UniProtKB">
        <authorList>
            <consortium name="EnsemblPlants"/>
        </authorList>
    </citation>
    <scope>IDENTIFICATION</scope>
    <source>
        <strain evidence="1">DM1-3 516 R44</strain>
    </source>
</reference>
<keyword evidence="2" id="KW-1185">Reference proteome</keyword>
<accession>M1CRQ5</accession>
<gene>
    <name evidence="1" type="primary">LOC102585186</name>
</gene>
<dbReference type="HOGENOM" id="CLU_2502312_0_0_1"/>
<dbReference type="EnsemblPlants" id="PGSC0003DMT400073280">
    <property type="protein sequence ID" value="PGSC0003DMT400073280"/>
    <property type="gene ID" value="PGSC0003DMG400028474"/>
</dbReference>
<dbReference type="Proteomes" id="UP000011115">
    <property type="component" value="Unassembled WGS sequence"/>
</dbReference>
<organism evidence="1 2">
    <name type="scientific">Solanum tuberosum</name>
    <name type="common">Potato</name>
    <dbReference type="NCBI Taxonomy" id="4113"/>
    <lineage>
        <taxon>Eukaryota</taxon>
        <taxon>Viridiplantae</taxon>
        <taxon>Streptophyta</taxon>
        <taxon>Embryophyta</taxon>
        <taxon>Tracheophyta</taxon>
        <taxon>Spermatophyta</taxon>
        <taxon>Magnoliopsida</taxon>
        <taxon>eudicotyledons</taxon>
        <taxon>Gunneridae</taxon>
        <taxon>Pentapetalae</taxon>
        <taxon>asterids</taxon>
        <taxon>lamiids</taxon>
        <taxon>Solanales</taxon>
        <taxon>Solanaceae</taxon>
        <taxon>Solanoideae</taxon>
        <taxon>Solaneae</taxon>
        <taxon>Solanum</taxon>
    </lineage>
</organism>
<dbReference type="AlphaFoldDB" id="M1CRQ5"/>
<name>M1CRQ5_SOLTU</name>
<dbReference type="ExpressionAtlas" id="M1CRQ5">
    <property type="expression patterns" value="differential"/>
</dbReference>